<dbReference type="CDD" id="cd11010">
    <property type="entry name" value="S1-P1_nuclease"/>
    <property type="match status" value="1"/>
</dbReference>
<sequence>MKNFLCGWRLRGSLAWTVAFACFGLLSPAFSWWDGGHKAIALVAYERLSPAERAWVMRQMEAHPTKMELFEEPMKVELGQGDLAPELRAKWFFGQASIWSDLIRNREGYPNSTEINATYHHSGWHYTDLPVFPDAQAGEQMKGKVDMPLLEWQPGMAEPKQGFNSIHTLKRVIHELGDPAVAAKDKAVDLCWLFHLVGDMHQPCHCAQLFVPGKLETGDRGANRVLILGIRRANPALEADVLHFFWDSLWNDAKNGVVDIEQRLFPLNVDVALWERAQVSAQTLEPEAWLSEGHALAARHVYSPDLLRRIATVSPQPNPGRGKPEDVLMVTMTTPMMDAYIRDARSLSRQQVVTAGVRLAEVLKRVIARSGEGE</sequence>
<evidence type="ECO:0000256" key="3">
    <source>
        <dbReference type="ARBA" id="ARBA00022759"/>
    </source>
</evidence>
<reference evidence="8" key="1">
    <citation type="journal article" date="2019" name="Int. J. Syst. Evol. Microbiol.">
        <title>The Global Catalogue of Microorganisms (GCM) 10K type strain sequencing project: providing services to taxonomists for standard genome sequencing and annotation.</title>
        <authorList>
            <consortium name="The Broad Institute Genomics Platform"/>
            <consortium name="The Broad Institute Genome Sequencing Center for Infectious Disease"/>
            <person name="Wu L."/>
            <person name="Ma J."/>
        </authorList>
    </citation>
    <scope>NUCLEOTIDE SEQUENCE [LARGE SCALE GENOMIC DNA]</scope>
    <source>
        <strain evidence="8">JCM 18053</strain>
    </source>
</reference>
<gene>
    <name evidence="7" type="ORF">GCM10023213_15850</name>
</gene>
<dbReference type="Pfam" id="PF02265">
    <property type="entry name" value="S1-P1_nuclease"/>
    <property type="match status" value="1"/>
</dbReference>
<comment type="caution">
    <text evidence="7">The sequence shown here is derived from an EMBL/GenBank/DDBJ whole genome shotgun (WGS) entry which is preliminary data.</text>
</comment>
<dbReference type="SUPFAM" id="SSF48537">
    <property type="entry name" value="Phospholipase C/P1 nuclease"/>
    <property type="match status" value="1"/>
</dbReference>
<dbReference type="RefSeq" id="WP_345735837.1">
    <property type="nucleotide sequence ID" value="NZ_BAABIA010000003.1"/>
</dbReference>
<keyword evidence="8" id="KW-1185">Reference proteome</keyword>
<dbReference type="InterPro" id="IPR008947">
    <property type="entry name" value="PLipase_C/P1_nuclease_dom_sf"/>
</dbReference>
<evidence type="ECO:0000313" key="7">
    <source>
        <dbReference type="EMBL" id="GAA5137973.1"/>
    </source>
</evidence>
<dbReference type="InterPro" id="IPR003154">
    <property type="entry name" value="S1/P1nuclease"/>
</dbReference>
<proteinExistence type="predicted"/>
<dbReference type="PANTHER" id="PTHR33146:SF10">
    <property type="entry name" value="STRAND-SPECIFIC NUCLEASE, PUTATIVE-RELATED"/>
    <property type="match status" value="1"/>
</dbReference>
<evidence type="ECO:0000256" key="5">
    <source>
        <dbReference type="ARBA" id="ARBA00023157"/>
    </source>
</evidence>
<evidence type="ECO:0000313" key="8">
    <source>
        <dbReference type="Proteomes" id="UP001499852"/>
    </source>
</evidence>
<keyword evidence="4" id="KW-0378">Hydrolase</keyword>
<evidence type="ECO:0000256" key="4">
    <source>
        <dbReference type="ARBA" id="ARBA00022801"/>
    </source>
</evidence>
<keyword evidence="3" id="KW-0255">Endonuclease</keyword>
<dbReference type="Gene3D" id="1.10.575.10">
    <property type="entry name" value="P1 Nuclease"/>
    <property type="match status" value="1"/>
</dbReference>
<accession>A0ABP9NZX6</accession>
<dbReference type="PANTHER" id="PTHR33146">
    <property type="entry name" value="ENDONUCLEASE 4"/>
    <property type="match status" value="1"/>
</dbReference>
<evidence type="ECO:0000256" key="2">
    <source>
        <dbReference type="ARBA" id="ARBA00022723"/>
    </source>
</evidence>
<dbReference type="PROSITE" id="PS51257">
    <property type="entry name" value="PROKAR_LIPOPROTEIN"/>
    <property type="match status" value="1"/>
</dbReference>
<name>A0ABP9NZX6_9BACT</name>
<dbReference type="EMBL" id="BAABIA010000003">
    <property type="protein sequence ID" value="GAA5137973.1"/>
    <property type="molecule type" value="Genomic_DNA"/>
</dbReference>
<organism evidence="7 8">
    <name type="scientific">Prosthecobacter algae</name>
    <dbReference type="NCBI Taxonomy" id="1144682"/>
    <lineage>
        <taxon>Bacteria</taxon>
        <taxon>Pseudomonadati</taxon>
        <taxon>Verrucomicrobiota</taxon>
        <taxon>Verrucomicrobiia</taxon>
        <taxon>Verrucomicrobiales</taxon>
        <taxon>Verrucomicrobiaceae</taxon>
        <taxon>Prosthecobacter</taxon>
    </lineage>
</organism>
<keyword evidence="1" id="KW-0540">Nuclease</keyword>
<keyword evidence="5" id="KW-1015">Disulfide bond</keyword>
<protein>
    <submittedName>
        <fullName evidence="7">S1/P1 nuclease</fullName>
    </submittedName>
</protein>
<evidence type="ECO:0000256" key="1">
    <source>
        <dbReference type="ARBA" id="ARBA00022722"/>
    </source>
</evidence>
<keyword evidence="2" id="KW-0479">Metal-binding</keyword>
<keyword evidence="6" id="KW-0325">Glycoprotein</keyword>
<dbReference type="Proteomes" id="UP001499852">
    <property type="component" value="Unassembled WGS sequence"/>
</dbReference>
<evidence type="ECO:0000256" key="6">
    <source>
        <dbReference type="ARBA" id="ARBA00023180"/>
    </source>
</evidence>